<comment type="caution">
    <text evidence="2">The sequence shown here is derived from an EMBL/GenBank/DDBJ whole genome shotgun (WGS) entry which is preliminary data.</text>
</comment>
<evidence type="ECO:0000259" key="1">
    <source>
        <dbReference type="Pfam" id="PF01656"/>
    </source>
</evidence>
<dbReference type="PANTHER" id="PTHR13696:SF96">
    <property type="entry name" value="COBQ_COBB_MIND_PARA NUCLEOTIDE BINDING DOMAIN-CONTAINING PROTEIN"/>
    <property type="match status" value="1"/>
</dbReference>
<dbReference type="AlphaFoldDB" id="A0A2S5CFN5"/>
<gene>
    <name evidence="2" type="ORF">AADEFJLK_04620</name>
</gene>
<dbReference type="PIRSF" id="PIRSF009320">
    <property type="entry name" value="Nuc_binding_HP_1000"/>
    <property type="match status" value="1"/>
</dbReference>
<dbReference type="Proteomes" id="UP000237423">
    <property type="component" value="Unassembled WGS sequence"/>
</dbReference>
<accession>A0A2S5CFN5</accession>
<reference evidence="2 3" key="1">
    <citation type="submission" date="2017-11" db="EMBL/GenBank/DDBJ databases">
        <title>Draft Genome Sequence of Methylobacter psychrotolerans Sph1T, an Obligate Methanotroph from Low-Temperature Environments.</title>
        <authorList>
            <person name="Oshkin I.Y."/>
            <person name="Miroshnikov K."/>
            <person name="Belova S.E."/>
            <person name="Korzhenkov A."/>
            <person name="Toshchakov S.V."/>
            <person name="Dedysh S.N."/>
        </authorList>
    </citation>
    <scope>NUCLEOTIDE SEQUENCE [LARGE SCALE GENOMIC DNA]</scope>
    <source>
        <strain evidence="2 3">Sph1</strain>
    </source>
</reference>
<dbReference type="CDD" id="cd02042">
    <property type="entry name" value="ParAB_family"/>
    <property type="match status" value="1"/>
</dbReference>
<dbReference type="PANTHER" id="PTHR13696">
    <property type="entry name" value="P-LOOP CONTAINING NUCLEOSIDE TRIPHOSPHATE HYDROLASE"/>
    <property type="match status" value="1"/>
</dbReference>
<feature type="domain" description="CobQ/CobB/MinD/ParA nucleotide binding" evidence="1">
    <location>
        <begin position="4"/>
        <end position="161"/>
    </location>
</feature>
<dbReference type="InterPro" id="IPR002586">
    <property type="entry name" value="CobQ/CobB/MinD/ParA_Nub-bd_dom"/>
</dbReference>
<sequence length="226" mass="24395">MATITVANLKGGVGKSTTTINLATAAQMSGIQTAIIDVDPDQQAAAKWSDSRTAENPQVYSAVYSRLQQSITEAERYGAKLIFIDTAAFEQKILTSSIQLADLVLIPCRPTAQDVQYLTATTDIVAIHQKPAAIVLNQVEPRLPETDQARTLIASLGLSLSPMHLSKAVAYQRAIAAGLGVTEFEPTGKAAQEILSLLNWISRLLYLSPDIKVDNINKPIHRSSKI</sequence>
<proteinExistence type="predicted"/>
<evidence type="ECO:0000313" key="2">
    <source>
        <dbReference type="EMBL" id="POZ49611.1"/>
    </source>
</evidence>
<dbReference type="RefSeq" id="WP_103975989.1">
    <property type="nucleotide sequence ID" value="NZ_JAGVVN010000006.1"/>
</dbReference>
<dbReference type="EMBL" id="PGFZ01000045">
    <property type="protein sequence ID" value="POZ49611.1"/>
    <property type="molecule type" value="Genomic_DNA"/>
</dbReference>
<protein>
    <submittedName>
        <fullName evidence="2">Cobyrinic acid a,c-diamide synthase</fullName>
    </submittedName>
</protein>
<dbReference type="InterPro" id="IPR050678">
    <property type="entry name" value="DNA_Partitioning_ATPase"/>
</dbReference>
<name>A0A2S5CFN5_9GAMM</name>
<dbReference type="Gene3D" id="3.40.50.300">
    <property type="entry name" value="P-loop containing nucleotide triphosphate hydrolases"/>
    <property type="match status" value="1"/>
</dbReference>
<dbReference type="Pfam" id="PF01656">
    <property type="entry name" value="CbiA"/>
    <property type="match status" value="1"/>
</dbReference>
<dbReference type="SUPFAM" id="SSF52540">
    <property type="entry name" value="P-loop containing nucleoside triphosphate hydrolases"/>
    <property type="match status" value="1"/>
</dbReference>
<evidence type="ECO:0000313" key="3">
    <source>
        <dbReference type="Proteomes" id="UP000237423"/>
    </source>
</evidence>
<organism evidence="2 3">
    <name type="scientific">Methylovulum psychrotolerans</name>
    <dbReference type="NCBI Taxonomy" id="1704499"/>
    <lineage>
        <taxon>Bacteria</taxon>
        <taxon>Pseudomonadati</taxon>
        <taxon>Pseudomonadota</taxon>
        <taxon>Gammaproteobacteria</taxon>
        <taxon>Methylococcales</taxon>
        <taxon>Methylococcaceae</taxon>
        <taxon>Methylovulum</taxon>
    </lineage>
</organism>
<dbReference type="InterPro" id="IPR027417">
    <property type="entry name" value="P-loop_NTPase"/>
</dbReference>